<dbReference type="GO" id="GO:0005856">
    <property type="term" value="C:cytoskeleton"/>
    <property type="evidence" value="ECO:0007669"/>
    <property type="project" value="TreeGrafter"/>
</dbReference>
<dbReference type="Pfam" id="PF00596">
    <property type="entry name" value="Aldolase_II"/>
    <property type="match status" value="1"/>
</dbReference>
<gene>
    <name evidence="3" type="ORF">CCS01_09705</name>
</gene>
<dbReference type="PANTHER" id="PTHR10672">
    <property type="entry name" value="ADDUCIN"/>
    <property type="match status" value="1"/>
</dbReference>
<dbReference type="InterPro" id="IPR001303">
    <property type="entry name" value="Aldolase_II/adducin_N"/>
</dbReference>
<feature type="domain" description="Class II aldolase/adducin N-terminal" evidence="2">
    <location>
        <begin position="22"/>
        <end position="205"/>
    </location>
</feature>
<evidence type="ECO:0000256" key="1">
    <source>
        <dbReference type="ARBA" id="ARBA00037961"/>
    </source>
</evidence>
<evidence type="ECO:0000259" key="2">
    <source>
        <dbReference type="SMART" id="SM01007"/>
    </source>
</evidence>
<accession>A0A2S6NJ81</accession>
<dbReference type="RefSeq" id="WP_104518652.1">
    <property type="nucleotide sequence ID" value="NZ_NHRY01000090.1"/>
</dbReference>
<dbReference type="SMART" id="SM01007">
    <property type="entry name" value="Aldolase_II"/>
    <property type="match status" value="1"/>
</dbReference>
<name>A0A2S6NJ81_RHOGL</name>
<reference evidence="3 4" key="1">
    <citation type="journal article" date="2018" name="Arch. Microbiol.">
        <title>New insights into the metabolic potential of the phototrophic purple bacterium Rhodopila globiformis DSM 161(T) from its draft genome sequence and evidence for a vanadium-dependent nitrogenase.</title>
        <authorList>
            <person name="Imhoff J.F."/>
            <person name="Rahn T."/>
            <person name="Kunzel S."/>
            <person name="Neulinger S.C."/>
        </authorList>
    </citation>
    <scope>NUCLEOTIDE SEQUENCE [LARGE SCALE GENOMIC DNA]</scope>
    <source>
        <strain evidence="3 4">DSM 161</strain>
    </source>
</reference>
<dbReference type="PANTHER" id="PTHR10672:SF3">
    <property type="entry name" value="PROTEIN HU-LI TAI SHAO"/>
    <property type="match status" value="1"/>
</dbReference>
<sequence>MNIATSPAALAGVSESEWQIRCDLAALYRLVAHHRWTDFIYTHISARLPGPTHHFLINEYGVNFHEMRASDLVKIDLDGNVVEDGDVSLRRVNAAGFTIHSAIHMARPDLMCVVHTHTQAGIAVSAQKEGLLPMSQHALKFYGRLAYHGYEGIALDLDERQRLVADLGPHKAMILRNHGLLVGGTSIPEAFLMTYMLERACAAQVAALSGGQEIVLPPEAVRVHTAEQFRKQENDEHYAMVWDAALRLVEDGRPSYRS</sequence>
<protein>
    <submittedName>
        <fullName evidence="3">Class II aldolase</fullName>
    </submittedName>
</protein>
<dbReference type="OrthoDB" id="5291399at2"/>
<dbReference type="GO" id="GO:0051015">
    <property type="term" value="F:actin filament binding"/>
    <property type="evidence" value="ECO:0007669"/>
    <property type="project" value="TreeGrafter"/>
</dbReference>
<dbReference type="NCBIfam" id="NF005451">
    <property type="entry name" value="PRK07044.1"/>
    <property type="match status" value="1"/>
</dbReference>
<evidence type="ECO:0000313" key="3">
    <source>
        <dbReference type="EMBL" id="PPQ34739.1"/>
    </source>
</evidence>
<dbReference type="AlphaFoldDB" id="A0A2S6NJ81"/>
<comment type="similarity">
    <text evidence="1">Belongs to the aldolase class II family.</text>
</comment>
<dbReference type="SUPFAM" id="SSF53639">
    <property type="entry name" value="AraD/HMP-PK domain-like"/>
    <property type="match status" value="1"/>
</dbReference>
<proteinExistence type="inferred from homology"/>
<dbReference type="InterPro" id="IPR036409">
    <property type="entry name" value="Aldolase_II/adducin_N_sf"/>
</dbReference>
<keyword evidence="4" id="KW-1185">Reference proteome</keyword>
<dbReference type="EMBL" id="NHRY01000090">
    <property type="protein sequence ID" value="PPQ34739.1"/>
    <property type="molecule type" value="Genomic_DNA"/>
</dbReference>
<dbReference type="Proteomes" id="UP000239724">
    <property type="component" value="Unassembled WGS sequence"/>
</dbReference>
<evidence type="ECO:0000313" key="4">
    <source>
        <dbReference type="Proteomes" id="UP000239724"/>
    </source>
</evidence>
<comment type="caution">
    <text evidence="3">The sequence shown here is derived from an EMBL/GenBank/DDBJ whole genome shotgun (WGS) entry which is preliminary data.</text>
</comment>
<dbReference type="InterPro" id="IPR051017">
    <property type="entry name" value="Aldolase-II_Adducin_sf"/>
</dbReference>
<organism evidence="3 4">
    <name type="scientific">Rhodopila globiformis</name>
    <name type="common">Rhodopseudomonas globiformis</name>
    <dbReference type="NCBI Taxonomy" id="1071"/>
    <lineage>
        <taxon>Bacteria</taxon>
        <taxon>Pseudomonadati</taxon>
        <taxon>Pseudomonadota</taxon>
        <taxon>Alphaproteobacteria</taxon>
        <taxon>Acetobacterales</taxon>
        <taxon>Acetobacteraceae</taxon>
        <taxon>Rhodopila</taxon>
    </lineage>
</organism>
<dbReference type="Gene3D" id="3.40.225.10">
    <property type="entry name" value="Class II aldolase/adducin N-terminal domain"/>
    <property type="match status" value="1"/>
</dbReference>